<gene>
    <name evidence="1" type="ORF">Cha6605_2618</name>
</gene>
<dbReference type="AlphaFoldDB" id="K9UG65"/>
<dbReference type="EMBL" id="CP003600">
    <property type="protein sequence ID" value="AFY93663.1"/>
    <property type="molecule type" value="Genomic_DNA"/>
</dbReference>
<proteinExistence type="predicted"/>
<evidence type="ECO:0000313" key="1">
    <source>
        <dbReference type="EMBL" id="AFY93663.1"/>
    </source>
</evidence>
<name>K9UG65_CHAP6</name>
<accession>K9UG65</accession>
<dbReference type="KEGG" id="cmp:Cha6605_2618"/>
<sequence length="253" mass="29141">MQIEQLTQEQNSQVPQYRSKWEEIALTEIFDRSSAEKAIGLVYSALSLSTPDVFFVPSPKAAVEIITSQDFGNPLSEMIATQFVQEQLDKLPSHIHQSLLHNLNKRFCFLLNAKISSIEDTNGGILNPVTKVLSKDKQSRVENCIIPSSYGWIPTVALLDFCVSVLQCDLHQTRWNALQLMLQHCGRVYPFRRGCIVCEHPNRIRMEDGTDIQKAKTTLSYRDGQKFEYLYDDTRGFHWRSKIVQMTYKKYES</sequence>
<protein>
    <submittedName>
        <fullName evidence="1">Uncharacterized protein</fullName>
    </submittedName>
</protein>
<dbReference type="eggNOG" id="COG4886">
    <property type="taxonomic scope" value="Bacteria"/>
</dbReference>
<reference evidence="1 2" key="1">
    <citation type="submission" date="2012-05" db="EMBL/GenBank/DDBJ databases">
        <title>Finished chromosome of genome of Chamaesiphon sp. PCC 6605.</title>
        <authorList>
            <consortium name="US DOE Joint Genome Institute"/>
            <person name="Gugger M."/>
            <person name="Coursin T."/>
            <person name="Rippka R."/>
            <person name="Tandeau De Marsac N."/>
            <person name="Huntemann M."/>
            <person name="Wei C.-L."/>
            <person name="Han J."/>
            <person name="Detter J.C."/>
            <person name="Han C."/>
            <person name="Tapia R."/>
            <person name="Chen A."/>
            <person name="Kyrpides N."/>
            <person name="Mavromatis K."/>
            <person name="Markowitz V."/>
            <person name="Szeto E."/>
            <person name="Ivanova N."/>
            <person name="Pagani I."/>
            <person name="Pati A."/>
            <person name="Goodwin L."/>
            <person name="Nordberg H.P."/>
            <person name="Cantor M.N."/>
            <person name="Hua S.X."/>
            <person name="Woyke T."/>
            <person name="Kerfeld C.A."/>
        </authorList>
    </citation>
    <scope>NUCLEOTIDE SEQUENCE [LARGE SCALE GENOMIC DNA]</scope>
    <source>
        <strain evidence="2">ATCC 27169 / PCC 6605</strain>
    </source>
</reference>
<dbReference type="RefSeq" id="WP_015159809.1">
    <property type="nucleotide sequence ID" value="NC_019697.1"/>
</dbReference>
<organism evidence="1 2">
    <name type="scientific">Chamaesiphon minutus (strain ATCC 27169 / PCC 6605)</name>
    <dbReference type="NCBI Taxonomy" id="1173020"/>
    <lineage>
        <taxon>Bacteria</taxon>
        <taxon>Bacillati</taxon>
        <taxon>Cyanobacteriota</taxon>
        <taxon>Cyanophyceae</taxon>
        <taxon>Gomontiellales</taxon>
        <taxon>Chamaesiphonaceae</taxon>
        <taxon>Chamaesiphon</taxon>
    </lineage>
</organism>
<dbReference type="OrthoDB" id="489446at2"/>
<dbReference type="HOGENOM" id="CLU_054754_0_0_3"/>
<dbReference type="STRING" id="1173020.Cha6605_2618"/>
<evidence type="ECO:0000313" key="2">
    <source>
        <dbReference type="Proteomes" id="UP000010366"/>
    </source>
</evidence>
<dbReference type="Proteomes" id="UP000010366">
    <property type="component" value="Chromosome"/>
</dbReference>
<keyword evidence="2" id="KW-1185">Reference proteome</keyword>